<dbReference type="AlphaFoldDB" id="A0A0U1DJ74"/>
<sequence length="91" mass="10354">MRAWYASLKRLPSQKDGFDNAPSQVPGRFAFPGEVLMSTFAQPRTLTQRITDAKRTLDQTRQDGHQPYIEAAERVLNGLIDRLPRHSTAEE</sequence>
<organism evidence="1 2">
    <name type="scientific">Mycolicibacterium conceptionense</name>
    <dbReference type="NCBI Taxonomy" id="451644"/>
    <lineage>
        <taxon>Bacteria</taxon>
        <taxon>Bacillati</taxon>
        <taxon>Actinomycetota</taxon>
        <taxon>Actinomycetes</taxon>
        <taxon>Mycobacteriales</taxon>
        <taxon>Mycobacteriaceae</taxon>
        <taxon>Mycolicibacterium</taxon>
    </lineage>
</organism>
<gene>
    <name evidence="1" type="ORF">BN970_03319</name>
</gene>
<reference evidence="1 2" key="1">
    <citation type="submission" date="2015-03" db="EMBL/GenBank/DDBJ databases">
        <authorList>
            <person name="Murphy D."/>
        </authorList>
    </citation>
    <scope>NUCLEOTIDE SEQUENCE [LARGE SCALE GENOMIC DNA]</scope>
    <source>
        <strain evidence="1 2">D16</strain>
    </source>
</reference>
<dbReference type="Proteomes" id="UP000182227">
    <property type="component" value="Unassembled WGS sequence"/>
</dbReference>
<dbReference type="EMBL" id="CTEF01000002">
    <property type="protein sequence ID" value="CQD15771.1"/>
    <property type="molecule type" value="Genomic_DNA"/>
</dbReference>
<proteinExistence type="predicted"/>
<name>A0A0U1DJ74_9MYCO</name>
<evidence type="ECO:0000313" key="1">
    <source>
        <dbReference type="EMBL" id="CQD15771.1"/>
    </source>
</evidence>
<protein>
    <submittedName>
        <fullName evidence="1">Uncharacterized protein</fullName>
    </submittedName>
</protein>
<evidence type="ECO:0000313" key="2">
    <source>
        <dbReference type="Proteomes" id="UP000182227"/>
    </source>
</evidence>
<accession>A0A0U1DJ74</accession>